<keyword evidence="6" id="KW-0472">Membrane</keyword>
<dbReference type="Pfam" id="PF00441">
    <property type="entry name" value="Acyl-CoA_dh_1"/>
    <property type="match status" value="1"/>
</dbReference>
<keyword evidence="6" id="KW-0812">Transmembrane</keyword>
<keyword evidence="5" id="KW-0560">Oxidoreductase</keyword>
<dbReference type="PANTHER" id="PTHR43884:SF19">
    <property type="entry name" value="ACYL-COA DEHYDROGENASE FADE4-RELATED"/>
    <property type="match status" value="1"/>
</dbReference>
<evidence type="ECO:0000256" key="4">
    <source>
        <dbReference type="ARBA" id="ARBA00022827"/>
    </source>
</evidence>
<dbReference type="SUPFAM" id="SSF56645">
    <property type="entry name" value="Acyl-CoA dehydrogenase NM domain-like"/>
    <property type="match status" value="1"/>
</dbReference>
<evidence type="ECO:0000259" key="7">
    <source>
        <dbReference type="Pfam" id="PF00441"/>
    </source>
</evidence>
<keyword evidence="10" id="KW-1185">Reference proteome</keyword>
<dbReference type="Gene3D" id="2.40.110.10">
    <property type="entry name" value="Butyryl-CoA Dehydrogenase, subunit A, domain 2"/>
    <property type="match status" value="1"/>
</dbReference>
<organism evidence="9 10">
    <name type="scientific">Streptomyces humicola</name>
    <dbReference type="NCBI Taxonomy" id="2953240"/>
    <lineage>
        <taxon>Bacteria</taxon>
        <taxon>Bacillati</taxon>
        <taxon>Actinomycetota</taxon>
        <taxon>Actinomycetes</taxon>
        <taxon>Kitasatosporales</taxon>
        <taxon>Streptomycetaceae</taxon>
        <taxon>Streptomyces</taxon>
    </lineage>
</organism>
<accession>A0ABT1Q637</accession>
<gene>
    <name evidence="9" type="ORF">NGB36_27855</name>
</gene>
<feature type="transmembrane region" description="Helical" evidence="6">
    <location>
        <begin position="95"/>
        <end position="116"/>
    </location>
</feature>
<keyword evidence="4 5" id="KW-0274">FAD</keyword>
<dbReference type="Proteomes" id="UP001057702">
    <property type="component" value="Unassembled WGS sequence"/>
</dbReference>
<comment type="cofactor">
    <cofactor evidence="1 5">
        <name>FAD</name>
        <dbReference type="ChEBI" id="CHEBI:57692"/>
    </cofactor>
</comment>
<dbReference type="InterPro" id="IPR006091">
    <property type="entry name" value="Acyl-CoA_Oxase/DH_mid-dom"/>
</dbReference>
<evidence type="ECO:0000259" key="8">
    <source>
        <dbReference type="Pfam" id="PF02770"/>
    </source>
</evidence>
<evidence type="ECO:0000313" key="10">
    <source>
        <dbReference type="Proteomes" id="UP001057702"/>
    </source>
</evidence>
<dbReference type="Pfam" id="PF02770">
    <property type="entry name" value="Acyl-CoA_dh_M"/>
    <property type="match status" value="1"/>
</dbReference>
<feature type="domain" description="Acyl-CoA oxidase/dehydrogenase middle" evidence="8">
    <location>
        <begin position="136"/>
        <end position="241"/>
    </location>
</feature>
<evidence type="ECO:0000313" key="9">
    <source>
        <dbReference type="EMBL" id="MCQ4084290.1"/>
    </source>
</evidence>
<keyword evidence="6" id="KW-1133">Transmembrane helix</keyword>
<evidence type="ECO:0000256" key="6">
    <source>
        <dbReference type="SAM" id="Phobius"/>
    </source>
</evidence>
<evidence type="ECO:0000256" key="5">
    <source>
        <dbReference type="RuleBase" id="RU362125"/>
    </source>
</evidence>
<dbReference type="InterPro" id="IPR046373">
    <property type="entry name" value="Acyl-CoA_Oxase/DH_mid-dom_sf"/>
</dbReference>
<feature type="domain" description="Acyl-CoA dehydrogenase/oxidase C-terminal" evidence="7">
    <location>
        <begin position="253"/>
        <end position="402"/>
    </location>
</feature>
<comment type="caution">
    <text evidence="9">The sequence shown here is derived from an EMBL/GenBank/DDBJ whole genome shotgun (WGS) entry which is preliminary data.</text>
</comment>
<reference evidence="9" key="1">
    <citation type="submission" date="2022-06" db="EMBL/GenBank/DDBJ databases">
        <title>Draft genome sequence of Streptomyces sp. RB6PN25 isolated from peat swamp forest in Thailand.</title>
        <authorList>
            <person name="Duangmal K."/>
            <person name="Klaysubun C."/>
        </authorList>
    </citation>
    <scope>NUCLEOTIDE SEQUENCE</scope>
    <source>
        <strain evidence="9">RB6PN25</strain>
    </source>
</reference>
<sequence>MLKHTTCVGTAGPDAPEARVAALEALFGDPGDPDNPFGEAAVLAADERAELIPEAEAALARFGLNQEFIPLELGGRLDRIDTLARVLRPVFRRDASLGLGYGVTSFLAAVAVWVAGTPQQRRWTADLLLSGGRLAIAYHELAHGNDFVRNEFAAVPQQDDGNGGGTAGFRLDGRKEVINNATRAEAMVLFSRTSPAPGSRSHSVLLIDKSRLPRDRFSHLPRYETTGVRGCPIGGFDFRDCPVPADALVGAAGQGVELALRSFQITRSAVPGMVLGGGDTALRTVVGFAVERQLYGRSVFDIPHVRATVAGAFVDLLICDSLALVGTRAVHLLPEQTSVYAAVVKYLVPKLLQEATYDLSIVLGANFYVRDGAYGVFQKHVRDLPMTSLGHAGTAACQATIIPQLPRLARNSWLSGGEEPPQALFRIHDDLPPLDTGRLTLAASDDGLAASLVATTAWLDSYGSGDPVGTLREMARALVDELRALRERCLDMRPQDRTALASPEAYALADRYALVLAGAACLGVWRAQRHDEPGFIAGPVWTTAALARICKRLGLPVPERAAEETAGLLPEVLERFHDRRSYDLYDTPLTGVTHGG</sequence>
<keyword evidence="3 5" id="KW-0285">Flavoprotein</keyword>
<dbReference type="InterPro" id="IPR036250">
    <property type="entry name" value="AcylCo_DH-like_C"/>
</dbReference>
<evidence type="ECO:0000256" key="2">
    <source>
        <dbReference type="ARBA" id="ARBA00009347"/>
    </source>
</evidence>
<comment type="similarity">
    <text evidence="2 5">Belongs to the acyl-CoA dehydrogenase family.</text>
</comment>
<evidence type="ECO:0000256" key="1">
    <source>
        <dbReference type="ARBA" id="ARBA00001974"/>
    </source>
</evidence>
<dbReference type="InterPro" id="IPR037069">
    <property type="entry name" value="AcylCoA_DH/ox_N_sf"/>
</dbReference>
<name>A0ABT1Q637_9ACTN</name>
<evidence type="ECO:0000256" key="3">
    <source>
        <dbReference type="ARBA" id="ARBA00022630"/>
    </source>
</evidence>
<dbReference type="InterPro" id="IPR009100">
    <property type="entry name" value="AcylCoA_DH/oxidase_NM_dom_sf"/>
</dbReference>
<dbReference type="SUPFAM" id="SSF47203">
    <property type="entry name" value="Acyl-CoA dehydrogenase C-terminal domain-like"/>
    <property type="match status" value="1"/>
</dbReference>
<dbReference type="Gene3D" id="1.20.140.10">
    <property type="entry name" value="Butyryl-CoA Dehydrogenase, subunit A, domain 3"/>
    <property type="match status" value="1"/>
</dbReference>
<proteinExistence type="inferred from homology"/>
<dbReference type="RefSeq" id="WP_255923346.1">
    <property type="nucleotide sequence ID" value="NZ_JANFNG010000032.1"/>
</dbReference>
<protein>
    <submittedName>
        <fullName evidence="9">Acyl-CoA/acyl-ACP dehydrogenase</fullName>
    </submittedName>
</protein>
<dbReference type="PANTHER" id="PTHR43884">
    <property type="entry name" value="ACYL-COA DEHYDROGENASE"/>
    <property type="match status" value="1"/>
</dbReference>
<dbReference type="EMBL" id="JANFNG010000032">
    <property type="protein sequence ID" value="MCQ4084290.1"/>
    <property type="molecule type" value="Genomic_DNA"/>
</dbReference>
<dbReference type="Gene3D" id="1.10.540.10">
    <property type="entry name" value="Acyl-CoA dehydrogenase/oxidase, N-terminal domain"/>
    <property type="match status" value="1"/>
</dbReference>
<dbReference type="InterPro" id="IPR009075">
    <property type="entry name" value="AcylCo_DH/oxidase_C"/>
</dbReference>